<dbReference type="PROSITE" id="PS51257">
    <property type="entry name" value="PROKAR_LIPOPROTEIN"/>
    <property type="match status" value="1"/>
</dbReference>
<protein>
    <submittedName>
        <fullName evidence="3">Uncharacterized protein</fullName>
    </submittedName>
</protein>
<sequence length="58" mass="6101">MKRIILVSCYIIACLTMVSCTNDEMETNPNIKQQVSADAAADTGGSSTGQTPTTPPKP</sequence>
<evidence type="ECO:0000313" key="4">
    <source>
        <dbReference type="Proteomes" id="UP000184092"/>
    </source>
</evidence>
<gene>
    <name evidence="3" type="ORF">SAMN05216269_12044</name>
</gene>
<dbReference type="EMBL" id="FRCL01000020">
    <property type="protein sequence ID" value="SHN19133.1"/>
    <property type="molecule type" value="Genomic_DNA"/>
</dbReference>
<organism evidence="3 4">
    <name type="scientific">Flavobacterium xinjiangense</name>
    <dbReference type="NCBI Taxonomy" id="178356"/>
    <lineage>
        <taxon>Bacteria</taxon>
        <taxon>Pseudomonadati</taxon>
        <taxon>Bacteroidota</taxon>
        <taxon>Flavobacteriia</taxon>
        <taxon>Flavobacteriales</taxon>
        <taxon>Flavobacteriaceae</taxon>
        <taxon>Flavobacterium</taxon>
    </lineage>
</organism>
<dbReference type="RefSeq" id="WP_167365603.1">
    <property type="nucleotide sequence ID" value="NZ_FRCL01000020.1"/>
</dbReference>
<keyword evidence="4" id="KW-1185">Reference proteome</keyword>
<feature type="region of interest" description="Disordered" evidence="1">
    <location>
        <begin position="34"/>
        <end position="58"/>
    </location>
</feature>
<evidence type="ECO:0000313" key="3">
    <source>
        <dbReference type="EMBL" id="SHN19133.1"/>
    </source>
</evidence>
<keyword evidence="2" id="KW-0732">Signal</keyword>
<evidence type="ECO:0000256" key="2">
    <source>
        <dbReference type="SAM" id="SignalP"/>
    </source>
</evidence>
<proteinExistence type="predicted"/>
<accession>A0A1M7PP76</accession>
<reference evidence="4" key="1">
    <citation type="submission" date="2016-11" db="EMBL/GenBank/DDBJ databases">
        <authorList>
            <person name="Varghese N."/>
            <person name="Submissions S."/>
        </authorList>
    </citation>
    <scope>NUCLEOTIDE SEQUENCE [LARGE SCALE GENOMIC DNA]</scope>
    <source>
        <strain evidence="4">CGMCC 1.2749</strain>
    </source>
</reference>
<dbReference type="AlphaFoldDB" id="A0A1M7PP76"/>
<feature type="signal peptide" evidence="2">
    <location>
        <begin position="1"/>
        <end position="21"/>
    </location>
</feature>
<dbReference type="STRING" id="178356.SAMN05216269_12044"/>
<feature type="compositionally biased region" description="Low complexity" evidence="1">
    <location>
        <begin position="36"/>
        <end position="52"/>
    </location>
</feature>
<feature type="chain" id="PRO_5009928715" evidence="2">
    <location>
        <begin position="22"/>
        <end position="58"/>
    </location>
</feature>
<evidence type="ECO:0000256" key="1">
    <source>
        <dbReference type="SAM" id="MobiDB-lite"/>
    </source>
</evidence>
<name>A0A1M7PP76_9FLAO</name>
<dbReference type="Proteomes" id="UP000184092">
    <property type="component" value="Unassembled WGS sequence"/>
</dbReference>